<dbReference type="AlphaFoldDB" id="A0A942I415"/>
<dbReference type="GO" id="GO:0003729">
    <property type="term" value="F:mRNA binding"/>
    <property type="evidence" value="ECO:0007669"/>
    <property type="project" value="InterPro"/>
</dbReference>
<dbReference type="InterPro" id="IPR012933">
    <property type="entry name" value="HicA_mRNA_interferase"/>
</dbReference>
<reference evidence="1" key="1">
    <citation type="submission" date="2021-04" db="EMBL/GenBank/DDBJ databases">
        <title>Pseudaminobacter soli sp. nov., isolated from paddy soil contaminated by heavy metals.</title>
        <authorList>
            <person name="Zhang K."/>
        </authorList>
    </citation>
    <scope>NUCLEOTIDE SEQUENCE</scope>
    <source>
        <strain evidence="1">19-2017</strain>
    </source>
</reference>
<gene>
    <name evidence="1" type="ORF">KEU06_19240</name>
</gene>
<evidence type="ECO:0000313" key="2">
    <source>
        <dbReference type="Proteomes" id="UP000680348"/>
    </source>
</evidence>
<evidence type="ECO:0000313" key="1">
    <source>
        <dbReference type="EMBL" id="MBS3650749.1"/>
    </source>
</evidence>
<dbReference type="EMBL" id="JAGWCR010000010">
    <property type="protein sequence ID" value="MBS3650749.1"/>
    <property type="molecule type" value="Genomic_DNA"/>
</dbReference>
<name>A0A942I415_9HYPH</name>
<dbReference type="Proteomes" id="UP000680348">
    <property type="component" value="Unassembled WGS sequence"/>
</dbReference>
<keyword evidence="2" id="KW-1185">Reference proteome</keyword>
<proteinExistence type="predicted"/>
<accession>A0A942I415</accession>
<dbReference type="Pfam" id="PF07927">
    <property type="entry name" value="HicA_toxin"/>
    <property type="match status" value="1"/>
</dbReference>
<sequence>MALNARHRKTLNAIFADPVSGAIKWRDIEAMLLALDGKISQGSGSRVKVVLGTAVAVFHRPHPSPDTDKGVVKAVRRFLTSAGVKP</sequence>
<comment type="caution">
    <text evidence="1">The sequence shown here is derived from an EMBL/GenBank/DDBJ whole genome shotgun (WGS) entry which is preliminary data.</text>
</comment>
<protein>
    <submittedName>
        <fullName evidence="1">Type II toxin-antitoxin system HicA family toxin</fullName>
    </submittedName>
</protein>
<dbReference type="RefSeq" id="WP_188256294.1">
    <property type="nucleotide sequence ID" value="NZ_JABVCF010000010.1"/>
</dbReference>
<organism evidence="1 2">
    <name type="scientific">Pseudaminobacter soli</name>
    <name type="common">ex Zhang et al. 2022</name>
    <dbReference type="NCBI Taxonomy" id="2831468"/>
    <lineage>
        <taxon>Bacteria</taxon>
        <taxon>Pseudomonadati</taxon>
        <taxon>Pseudomonadota</taxon>
        <taxon>Alphaproteobacteria</taxon>
        <taxon>Hyphomicrobiales</taxon>
        <taxon>Phyllobacteriaceae</taxon>
        <taxon>Pseudaminobacter</taxon>
    </lineage>
</organism>